<dbReference type="EMBL" id="JBBYXI010000003">
    <property type="protein sequence ID" value="MEN3931177.1"/>
    <property type="molecule type" value="Genomic_DNA"/>
</dbReference>
<feature type="active site" description="Nucleophile" evidence="7">
    <location>
        <position position="545"/>
    </location>
</feature>
<dbReference type="Gene3D" id="2.40.440.10">
    <property type="entry name" value="L,D-transpeptidase catalytic domain-like"/>
    <property type="match status" value="1"/>
</dbReference>
<dbReference type="SUPFAM" id="SSF47090">
    <property type="entry name" value="PGBD-like"/>
    <property type="match status" value="1"/>
</dbReference>
<evidence type="ECO:0000256" key="2">
    <source>
        <dbReference type="ARBA" id="ARBA00005992"/>
    </source>
</evidence>
<comment type="similarity">
    <text evidence="2">Belongs to the YkuD family.</text>
</comment>
<dbReference type="InterPro" id="IPR005490">
    <property type="entry name" value="LD_TPept_cat_dom"/>
</dbReference>
<feature type="domain" description="L,D-TPase catalytic" evidence="9">
    <location>
        <begin position="411"/>
        <end position="571"/>
    </location>
</feature>
<keyword evidence="4 7" id="KW-0133">Cell shape</keyword>
<reference evidence="10 11" key="1">
    <citation type="submission" date="2024-04" db="EMBL/GenBank/DDBJ databases">
        <title>A novel species isolated from cricket.</title>
        <authorList>
            <person name="Wang H.-C."/>
        </authorList>
    </citation>
    <scope>NUCLEOTIDE SEQUENCE [LARGE SCALE GENOMIC DNA]</scope>
    <source>
        <strain evidence="10 11">WL0021</strain>
    </source>
</reference>
<keyword evidence="5 7" id="KW-0573">Peptidoglycan synthesis</keyword>
<evidence type="ECO:0000313" key="11">
    <source>
        <dbReference type="Proteomes" id="UP001418637"/>
    </source>
</evidence>
<evidence type="ECO:0000256" key="3">
    <source>
        <dbReference type="ARBA" id="ARBA00022679"/>
    </source>
</evidence>
<keyword evidence="3" id="KW-0808">Transferase</keyword>
<dbReference type="Gene3D" id="1.10.101.10">
    <property type="entry name" value="PGBD-like superfamily/PGBD"/>
    <property type="match status" value="1"/>
</dbReference>
<dbReference type="InterPro" id="IPR038063">
    <property type="entry name" value="Transpep_catalytic_dom"/>
</dbReference>
<evidence type="ECO:0000256" key="4">
    <source>
        <dbReference type="ARBA" id="ARBA00022960"/>
    </source>
</evidence>
<dbReference type="InterPro" id="IPR002477">
    <property type="entry name" value="Peptidoglycan-bd-like"/>
</dbReference>
<evidence type="ECO:0000256" key="5">
    <source>
        <dbReference type="ARBA" id="ARBA00022984"/>
    </source>
</evidence>
<dbReference type="RefSeq" id="WP_346337215.1">
    <property type="nucleotide sequence ID" value="NZ_JBBYXI010000003.1"/>
</dbReference>
<dbReference type="PANTHER" id="PTHR41533:SF2">
    <property type="entry name" value="BLR7131 PROTEIN"/>
    <property type="match status" value="1"/>
</dbReference>
<keyword evidence="6 7" id="KW-0961">Cell wall biogenesis/degradation</keyword>
<sequence length="623" mass="68621">MGSQRAHRILLRLCATTALMTSVCAFAQDYPIQNLAILQHPEVRVRIDEIAPPGNGGAAAKIEQDKKDTPAPVKQAAGATIQIQPQDIESELRALISSTDNFLKYTYKAAQDQLVNAAIQLPPELSQTALFTPSDQLANALAVHIADHGNGKGLRLNPRLAKDVRHKLASYYEEHAYKPVWIKNGDWTASALSIRDQLAKAASDALEPADYPMPTIINKNDPEALAQAELALSAAAILYARDARGGRLQPKLLSKHITPELSLPEAGEVLDTLANSKDAGLALENYNPQHAGYQALKKKLAEIRLTFPIHNSQAIPRGPTLTVGMKDDRVPLIRARLGLDISATEVETYDAQVAEAVANFQKNQGIKVSGNLNSQTIAALAQAENNPRQTEADIIANMERWRWLPADLGNDYIDVDIPRYEVRIVRDGKVVSTRRAIVGKAQSPTPVFSGNMQYVVVNPSWTIPPSIMKNEVLPGLARDPDYATKRGYQVTRTKSGQIIVRQPPGERNALGRIKFMFPNQHAVYLHDTPNRGLFSTKKRALSHGCVRVDQPFNFAEEVMGANWPAQKVQKLIGASERHISLSQSIPVHLNYFTLTVDENGELKRFDDIYGFNKLVERALGLKS</sequence>
<protein>
    <submittedName>
        <fullName evidence="10">L,D-transpeptidase family protein</fullName>
    </submittedName>
</protein>
<dbReference type="Pfam" id="PF01471">
    <property type="entry name" value="PG_binding_1"/>
    <property type="match status" value="1"/>
</dbReference>
<evidence type="ECO:0000256" key="6">
    <source>
        <dbReference type="ARBA" id="ARBA00023316"/>
    </source>
</evidence>
<dbReference type="InterPro" id="IPR036366">
    <property type="entry name" value="PGBDSf"/>
</dbReference>
<dbReference type="CDD" id="cd16913">
    <property type="entry name" value="YkuD_like"/>
    <property type="match status" value="1"/>
</dbReference>
<evidence type="ECO:0000256" key="7">
    <source>
        <dbReference type="PROSITE-ProRule" id="PRU01373"/>
    </source>
</evidence>
<dbReference type="SUPFAM" id="SSF141523">
    <property type="entry name" value="L,D-transpeptidase catalytic domain-like"/>
    <property type="match status" value="1"/>
</dbReference>
<keyword evidence="8" id="KW-0732">Signal</keyword>
<evidence type="ECO:0000259" key="9">
    <source>
        <dbReference type="PROSITE" id="PS52029"/>
    </source>
</evidence>
<keyword evidence="11" id="KW-1185">Reference proteome</keyword>
<dbReference type="Proteomes" id="UP001418637">
    <property type="component" value="Unassembled WGS sequence"/>
</dbReference>
<dbReference type="InterPro" id="IPR036365">
    <property type="entry name" value="PGBD-like_sf"/>
</dbReference>
<dbReference type="InterPro" id="IPR045380">
    <property type="entry name" value="LD_TPept_scaffold_dom"/>
</dbReference>
<dbReference type="Pfam" id="PF03734">
    <property type="entry name" value="YkuD"/>
    <property type="match status" value="1"/>
</dbReference>
<comment type="pathway">
    <text evidence="1 7">Cell wall biogenesis; peptidoglycan biosynthesis.</text>
</comment>
<accession>A0ABV0BMY6</accession>
<evidence type="ECO:0000256" key="1">
    <source>
        <dbReference type="ARBA" id="ARBA00004752"/>
    </source>
</evidence>
<comment type="caution">
    <text evidence="10">The sequence shown here is derived from an EMBL/GenBank/DDBJ whole genome shotgun (WGS) entry which is preliminary data.</text>
</comment>
<feature type="chain" id="PRO_5045374194" evidence="8">
    <location>
        <begin position="28"/>
        <end position="623"/>
    </location>
</feature>
<name>A0ABV0BMY6_9HYPH</name>
<proteinExistence type="inferred from homology"/>
<evidence type="ECO:0000256" key="8">
    <source>
        <dbReference type="SAM" id="SignalP"/>
    </source>
</evidence>
<dbReference type="InterPro" id="IPR052905">
    <property type="entry name" value="LD-transpeptidase_YkuD-like"/>
</dbReference>
<dbReference type="Pfam" id="PF20142">
    <property type="entry name" value="Scaffold"/>
    <property type="match status" value="1"/>
</dbReference>
<feature type="active site" description="Proton donor/acceptor" evidence="7">
    <location>
        <position position="526"/>
    </location>
</feature>
<dbReference type="PANTHER" id="PTHR41533">
    <property type="entry name" value="L,D-TRANSPEPTIDASE HI_1667-RELATED"/>
    <property type="match status" value="1"/>
</dbReference>
<evidence type="ECO:0000313" key="10">
    <source>
        <dbReference type="EMBL" id="MEN3931177.1"/>
    </source>
</evidence>
<organism evidence="10 11">
    <name type="scientific">Hohaiivirga grylli</name>
    <dbReference type="NCBI Taxonomy" id="3133970"/>
    <lineage>
        <taxon>Bacteria</taxon>
        <taxon>Pseudomonadati</taxon>
        <taxon>Pseudomonadota</taxon>
        <taxon>Alphaproteobacteria</taxon>
        <taxon>Hyphomicrobiales</taxon>
        <taxon>Methylobacteriaceae</taxon>
        <taxon>Hohaiivirga</taxon>
    </lineage>
</organism>
<feature type="signal peptide" evidence="8">
    <location>
        <begin position="1"/>
        <end position="27"/>
    </location>
</feature>
<gene>
    <name evidence="10" type="ORF">WJT86_08920</name>
</gene>
<dbReference type="PROSITE" id="PS52029">
    <property type="entry name" value="LD_TPASE"/>
    <property type="match status" value="1"/>
</dbReference>